<dbReference type="RefSeq" id="WP_072887858.1">
    <property type="nucleotide sequence ID" value="NZ_FQVW01000002.1"/>
</dbReference>
<accession>A0A1M5DKI6</accession>
<reference evidence="3 4" key="1">
    <citation type="submission" date="2016-11" db="EMBL/GenBank/DDBJ databases">
        <authorList>
            <person name="Jaros S."/>
            <person name="Januszkiewicz K."/>
            <person name="Wedrychowicz H."/>
        </authorList>
    </citation>
    <scope>NUCLEOTIDE SEQUENCE [LARGE SCALE GENOMIC DNA]</scope>
    <source>
        <strain evidence="3 4">IBRC-M 10683</strain>
    </source>
</reference>
<evidence type="ECO:0000259" key="2">
    <source>
        <dbReference type="Pfam" id="PF13649"/>
    </source>
</evidence>
<keyword evidence="3" id="KW-0489">Methyltransferase</keyword>
<dbReference type="Gene3D" id="3.40.50.150">
    <property type="entry name" value="Vaccinia Virus protein VP39"/>
    <property type="match status" value="1"/>
</dbReference>
<dbReference type="GO" id="GO:0008168">
    <property type="term" value="F:methyltransferase activity"/>
    <property type="evidence" value="ECO:0007669"/>
    <property type="project" value="UniProtKB-KW"/>
</dbReference>
<dbReference type="Pfam" id="PF13649">
    <property type="entry name" value="Methyltransf_25"/>
    <property type="match status" value="1"/>
</dbReference>
<dbReference type="InterPro" id="IPR029063">
    <property type="entry name" value="SAM-dependent_MTases_sf"/>
</dbReference>
<dbReference type="PANTHER" id="PTHR43861">
    <property type="entry name" value="TRANS-ACONITATE 2-METHYLTRANSFERASE-RELATED"/>
    <property type="match status" value="1"/>
</dbReference>
<evidence type="ECO:0000313" key="3">
    <source>
        <dbReference type="EMBL" id="SHF67411.1"/>
    </source>
</evidence>
<dbReference type="SUPFAM" id="SSF53335">
    <property type="entry name" value="S-adenosyl-L-methionine-dependent methyltransferases"/>
    <property type="match status" value="1"/>
</dbReference>
<proteinExistence type="predicted"/>
<protein>
    <submittedName>
        <fullName evidence="3">Methyltransferase domain-containing protein</fullName>
    </submittedName>
</protein>
<dbReference type="AlphaFoldDB" id="A0A1M5DKI6"/>
<keyword evidence="1 3" id="KW-0808">Transferase</keyword>
<evidence type="ECO:0000256" key="1">
    <source>
        <dbReference type="ARBA" id="ARBA00022679"/>
    </source>
</evidence>
<dbReference type="GO" id="GO:0032259">
    <property type="term" value="P:methylation"/>
    <property type="evidence" value="ECO:0007669"/>
    <property type="project" value="UniProtKB-KW"/>
</dbReference>
<dbReference type="STRING" id="930117.SAMN05216225_1002103"/>
<dbReference type="Gene3D" id="2.20.25.110">
    <property type="entry name" value="S-adenosyl-L-methionine-dependent methyltransferases"/>
    <property type="match status" value="1"/>
</dbReference>
<gene>
    <name evidence="3" type="ORF">SAMN05216225_1002103</name>
</gene>
<sequence length="247" mass="28745">MAYQHMALLYDQLMEDAPYDQWVKFTEQILEHYQKDVKKIADLGCGTGEITIKLALEGYDITGVDNSSEMLSLAEQKASNANVNINWLHQDLTELTGLNELDVAVSYCDVINYIPEEADLTRVFKRVYDSLEKDGVFIFDVHSLYHVENHLVNQTFADVTDDASYIWFCVEGETPGEMYHELTFFAREDNTYKRFDETHHQRTYPIEHYKKLLKDVGFDKVHIYGDFSIEEDSYSDTTERIFVVAEK</sequence>
<name>A0A1M5DKI6_9BACI</name>
<evidence type="ECO:0000313" key="4">
    <source>
        <dbReference type="Proteomes" id="UP000183988"/>
    </source>
</evidence>
<dbReference type="EMBL" id="FQVW01000002">
    <property type="protein sequence ID" value="SHF67411.1"/>
    <property type="molecule type" value="Genomic_DNA"/>
</dbReference>
<organism evidence="3 4">
    <name type="scientific">Ornithinibacillus halophilus</name>
    <dbReference type="NCBI Taxonomy" id="930117"/>
    <lineage>
        <taxon>Bacteria</taxon>
        <taxon>Bacillati</taxon>
        <taxon>Bacillota</taxon>
        <taxon>Bacilli</taxon>
        <taxon>Bacillales</taxon>
        <taxon>Bacillaceae</taxon>
        <taxon>Ornithinibacillus</taxon>
    </lineage>
</organism>
<feature type="domain" description="Methyltransferase" evidence="2">
    <location>
        <begin position="40"/>
        <end position="135"/>
    </location>
</feature>
<dbReference type="Proteomes" id="UP000183988">
    <property type="component" value="Unassembled WGS sequence"/>
</dbReference>
<dbReference type="OrthoDB" id="9811589at2"/>
<keyword evidence="4" id="KW-1185">Reference proteome</keyword>
<dbReference type="InterPro" id="IPR041698">
    <property type="entry name" value="Methyltransf_25"/>
</dbReference>
<dbReference type="CDD" id="cd02440">
    <property type="entry name" value="AdoMet_MTases"/>
    <property type="match status" value="1"/>
</dbReference>